<feature type="domain" description="WW" evidence="6">
    <location>
        <begin position="870"/>
        <end position="905"/>
    </location>
</feature>
<keyword evidence="3 5" id="KW-0863">Zinc-finger</keyword>
<dbReference type="PROSITE" id="PS50089">
    <property type="entry name" value="ZF_RING_2"/>
    <property type="match status" value="1"/>
</dbReference>
<dbReference type="Gene3D" id="3.30.40.10">
    <property type="entry name" value="Zinc/RING finger domain, C3HC4 (zinc finger)"/>
    <property type="match status" value="1"/>
</dbReference>
<evidence type="ECO:0008006" key="11">
    <source>
        <dbReference type="Google" id="ProtNLM"/>
    </source>
</evidence>
<proteinExistence type="inferred from homology"/>
<dbReference type="EMBL" id="CAJNOK010007423">
    <property type="protein sequence ID" value="CAF1033864.1"/>
    <property type="molecule type" value="Genomic_DNA"/>
</dbReference>
<comment type="similarity">
    <text evidence="1">Belongs to the mab-21 family.</text>
</comment>
<evidence type="ECO:0000256" key="4">
    <source>
        <dbReference type="ARBA" id="ARBA00022833"/>
    </source>
</evidence>
<protein>
    <recommendedName>
        <fullName evidence="11">WW domain-containing protein</fullName>
    </recommendedName>
</protein>
<dbReference type="Gene3D" id="1.10.1410.40">
    <property type="match status" value="1"/>
</dbReference>
<dbReference type="Gene3D" id="2.20.70.10">
    <property type="match status" value="1"/>
</dbReference>
<accession>A0A8S2JAG0</accession>
<dbReference type="Proteomes" id="UP000682733">
    <property type="component" value="Unassembled WGS sequence"/>
</dbReference>
<evidence type="ECO:0000313" key="10">
    <source>
        <dbReference type="Proteomes" id="UP000682733"/>
    </source>
</evidence>
<evidence type="ECO:0000256" key="3">
    <source>
        <dbReference type="ARBA" id="ARBA00022771"/>
    </source>
</evidence>
<reference evidence="9" key="1">
    <citation type="submission" date="2021-02" db="EMBL/GenBank/DDBJ databases">
        <authorList>
            <person name="Nowell W R."/>
        </authorList>
    </citation>
    <scope>NUCLEOTIDE SEQUENCE</scope>
</reference>
<evidence type="ECO:0000259" key="7">
    <source>
        <dbReference type="PROSITE" id="PS50089"/>
    </source>
</evidence>
<evidence type="ECO:0000256" key="2">
    <source>
        <dbReference type="ARBA" id="ARBA00022723"/>
    </source>
</evidence>
<dbReference type="InterPro" id="IPR013083">
    <property type="entry name" value="Znf_RING/FYVE/PHD"/>
</dbReference>
<dbReference type="Pfam" id="PF13445">
    <property type="entry name" value="zf-RING_UBOX"/>
    <property type="match status" value="1"/>
</dbReference>
<dbReference type="SUPFAM" id="SSF51045">
    <property type="entry name" value="WW domain"/>
    <property type="match status" value="1"/>
</dbReference>
<dbReference type="PROSITE" id="PS50020">
    <property type="entry name" value="WW_DOMAIN_2"/>
    <property type="match status" value="1"/>
</dbReference>
<comment type="caution">
    <text evidence="9">The sequence shown here is derived from an EMBL/GenBank/DDBJ whole genome shotgun (WGS) entry which is preliminary data.</text>
</comment>
<dbReference type="PROSITE" id="PS00518">
    <property type="entry name" value="ZF_RING_1"/>
    <property type="match status" value="1"/>
</dbReference>
<gene>
    <name evidence="8" type="ORF">OVA965_LOCUS16130</name>
    <name evidence="9" type="ORF">TMI583_LOCUS16139</name>
</gene>
<evidence type="ECO:0000259" key="6">
    <source>
        <dbReference type="PROSITE" id="PS50020"/>
    </source>
</evidence>
<dbReference type="CDD" id="cd00201">
    <property type="entry name" value="WW"/>
    <property type="match status" value="1"/>
</dbReference>
<dbReference type="InterPro" id="IPR001202">
    <property type="entry name" value="WW_dom"/>
</dbReference>
<dbReference type="InterPro" id="IPR017907">
    <property type="entry name" value="Znf_RING_CS"/>
</dbReference>
<keyword evidence="4" id="KW-0862">Zinc</keyword>
<dbReference type="EMBL" id="CAJOBA010007434">
    <property type="protein sequence ID" value="CAF3802162.1"/>
    <property type="molecule type" value="Genomic_DNA"/>
</dbReference>
<feature type="domain" description="RING-type" evidence="7">
    <location>
        <begin position="86"/>
        <end position="136"/>
    </location>
</feature>
<dbReference type="PANTHER" id="PTHR10656:SF42">
    <property type="entry name" value="CYCLIC GMP-AMP SYNTHASE-LIKE PROTEIN-RELATED"/>
    <property type="match status" value="1"/>
</dbReference>
<dbReference type="GO" id="GO:0008270">
    <property type="term" value="F:zinc ion binding"/>
    <property type="evidence" value="ECO:0007669"/>
    <property type="project" value="UniProtKB-KW"/>
</dbReference>
<evidence type="ECO:0000313" key="9">
    <source>
        <dbReference type="EMBL" id="CAF3802162.1"/>
    </source>
</evidence>
<dbReference type="SMART" id="SM00184">
    <property type="entry name" value="RING"/>
    <property type="match status" value="1"/>
</dbReference>
<dbReference type="InterPro" id="IPR027370">
    <property type="entry name" value="Znf-RING_euk"/>
</dbReference>
<evidence type="ECO:0000313" key="8">
    <source>
        <dbReference type="EMBL" id="CAF1033864.1"/>
    </source>
</evidence>
<name>A0A8S2JAG0_9BILA</name>
<evidence type="ECO:0000256" key="5">
    <source>
        <dbReference type="PROSITE-ProRule" id="PRU00175"/>
    </source>
</evidence>
<dbReference type="CDD" id="cd16449">
    <property type="entry name" value="RING-HC"/>
    <property type="match status" value="1"/>
</dbReference>
<dbReference type="SUPFAM" id="SSF57850">
    <property type="entry name" value="RING/U-box"/>
    <property type="match status" value="1"/>
</dbReference>
<dbReference type="Proteomes" id="UP000677228">
    <property type="component" value="Unassembled WGS sequence"/>
</dbReference>
<keyword evidence="2" id="KW-0479">Metal-binding</keyword>
<organism evidence="9 10">
    <name type="scientific">Didymodactylos carnosus</name>
    <dbReference type="NCBI Taxonomy" id="1234261"/>
    <lineage>
        <taxon>Eukaryota</taxon>
        <taxon>Metazoa</taxon>
        <taxon>Spiralia</taxon>
        <taxon>Gnathifera</taxon>
        <taxon>Rotifera</taxon>
        <taxon>Eurotatoria</taxon>
        <taxon>Bdelloidea</taxon>
        <taxon>Philodinida</taxon>
        <taxon>Philodinidae</taxon>
        <taxon>Didymodactylos</taxon>
    </lineage>
</organism>
<dbReference type="Pfam" id="PF03281">
    <property type="entry name" value="Mab-21"/>
    <property type="match status" value="1"/>
</dbReference>
<dbReference type="InterPro" id="IPR001841">
    <property type="entry name" value="Znf_RING"/>
</dbReference>
<evidence type="ECO:0000256" key="1">
    <source>
        <dbReference type="ARBA" id="ARBA00008307"/>
    </source>
</evidence>
<dbReference type="InterPro" id="IPR036020">
    <property type="entry name" value="WW_dom_sf"/>
</dbReference>
<sequence>MASPRRTWQVNRYPSASYLRQTLANAKFYREFEAEYEVNVNVVMVKRRIDVIGKQSQAYECAELIRQMLEMFHADMPTSTTADAVCPICMSSAEVPYNLQACGHLYCRQCLYSYLESKYDATANSESLKIVCQIDECQKPLLVRDIKSIAAMSIGKLAKARFQAYLREHEEFSECFGIDCKQIIVSGSSVKGQASANRFRADKKLQDVDLMFEFGNVESADQIVRISNVPGFVLLKSVSKIYLPDFEISNDNGFVNGFKLKEKILLMSEKYLQQAYLRSNSGVTSTAAHTASVELLPEFNFEHAPCSASKMLDYTEALQRQLPNEQKTNNFAHQVVTDTQIMIETIVPLMRQAAPPILKDRDYYKDCYSFMSPAFGYRLPRFHREKAEIILEFYFKYKKYAEKLFSTKLKSVPLTNMDWVPALKLKFWPNDMHWFLNRLKQNRPLIYEEIKPLHMHLISKWSQKTPTEFENLEFRYSFSLIENKLAELRTPLEQILNRVARGIFYRYLHKSAFASGEEEYLTSYFVKTTVLWMCEIYNFDSIHSATTTYVHQTDQIVAERIGKRWITYCAHYFIEHLNVLDGFSNTYLNNIYKILQNDVNLRDARYPSPTEEEFYVENELEDSEELYDDIMAFTNHPEFREDCKSLARKIIGGSMPDDDLGTNFDLDSYLHLQVCLPFLGMVVWDNPVLCNWQRWQKLFVDTPSQQLSVLFPEYDDDNDCPIQTNKTPFHFFQLMTSFLKIKEMDERVTDQSFPNNNQVTQNLPQLDFIDQLLPAFAITRYNLSEPLVSESIGDTRNNGMITHDTKEDDDETLNDVQKYMQHAVNLLYNDAPPIMSMFDEDPTQDFHFTKMSDEAPEGYTVVTEEIRADPQPASGWEARLDNSFPKRIFYMDHHSHHVTWEPPTIYHLAQRLQWYSYLKITDNLENPQNNVILPQLIDLQS</sequence>
<dbReference type="AlphaFoldDB" id="A0A8S2JAG0"/>
<dbReference type="PANTHER" id="PTHR10656">
    <property type="entry name" value="CELL FATE DETERMINING PROTEIN MAB21-RELATED"/>
    <property type="match status" value="1"/>
</dbReference>
<dbReference type="InterPro" id="IPR046903">
    <property type="entry name" value="Mab-21-like_nuc_Trfase"/>
</dbReference>